<gene>
    <name evidence="2" type="ORF">B6S12_10650</name>
</gene>
<feature type="transmembrane region" description="Helical" evidence="1">
    <location>
        <begin position="76"/>
        <end position="96"/>
    </location>
</feature>
<keyword evidence="1" id="KW-1133">Transmembrane helix</keyword>
<evidence type="ECO:0000313" key="2">
    <source>
        <dbReference type="EMBL" id="PZT47145.1"/>
    </source>
</evidence>
<keyword evidence="3" id="KW-1185">Reference proteome</keyword>
<feature type="transmembrane region" description="Helical" evidence="1">
    <location>
        <begin position="33"/>
        <end position="56"/>
    </location>
</feature>
<evidence type="ECO:0000256" key="1">
    <source>
        <dbReference type="SAM" id="Phobius"/>
    </source>
</evidence>
<proteinExistence type="predicted"/>
<feature type="non-terminal residue" evidence="2">
    <location>
        <position position="1"/>
    </location>
</feature>
<comment type="caution">
    <text evidence="2">The sequence shown here is derived from an EMBL/GenBank/DDBJ whole genome shotgun (WGS) entry which is preliminary data.</text>
</comment>
<accession>A0A2W6MRF9</accession>
<feature type="transmembrane region" description="Helical" evidence="1">
    <location>
        <begin position="7"/>
        <end position="27"/>
    </location>
</feature>
<dbReference type="AlphaFoldDB" id="A0A2W6MRF9"/>
<keyword evidence="1" id="KW-0812">Transmembrane</keyword>
<evidence type="ECO:0000313" key="3">
    <source>
        <dbReference type="Proteomes" id="UP000249746"/>
    </source>
</evidence>
<organism evidence="2 3">
    <name type="scientific">Helicobacter valdiviensis</name>
    <dbReference type="NCBI Taxonomy" id="1458358"/>
    <lineage>
        <taxon>Bacteria</taxon>
        <taxon>Pseudomonadati</taxon>
        <taxon>Campylobacterota</taxon>
        <taxon>Epsilonproteobacteria</taxon>
        <taxon>Campylobacterales</taxon>
        <taxon>Helicobacteraceae</taxon>
        <taxon>Helicobacter</taxon>
    </lineage>
</organism>
<dbReference type="EMBL" id="NBIU01000100">
    <property type="protein sequence ID" value="PZT47145.1"/>
    <property type="molecule type" value="Genomic_DNA"/>
</dbReference>
<dbReference type="Proteomes" id="UP000249746">
    <property type="component" value="Unassembled WGS sequence"/>
</dbReference>
<sequence>NRRFIASIVYGGIASIVLGSLLGYFLYAKEPELIKPFIISIFNIATFFLVWCCIYFLAYRARKKQEDNKAYKTRHFYIIVCLFNGILFLYGFYSYFFRGILFY</sequence>
<reference evidence="2 3" key="1">
    <citation type="submission" date="2017-03" db="EMBL/GenBank/DDBJ databases">
        <title>Genomic and clinical evidence uncovers the enterohepatic species Helicobacter valdiviensis as a potential human intestinal pathogen.</title>
        <authorList>
            <person name="Fresia P."/>
            <person name="Jara R."/>
            <person name="Sierra R."/>
            <person name="Ferres I."/>
            <person name="Greif G."/>
            <person name="Iraola G."/>
            <person name="Collado L."/>
        </authorList>
    </citation>
    <scope>NUCLEOTIDE SEQUENCE [LARGE SCALE GENOMIC DNA]</scope>
    <source>
        <strain evidence="2 3">WBE14</strain>
    </source>
</reference>
<keyword evidence="1" id="KW-0472">Membrane</keyword>
<name>A0A2W6MRF9_9HELI</name>
<protein>
    <submittedName>
        <fullName evidence="2">Uncharacterized protein</fullName>
    </submittedName>
</protein>